<dbReference type="EMBL" id="CAEZZU010000002">
    <property type="protein sequence ID" value="CAB4767109.1"/>
    <property type="molecule type" value="Genomic_DNA"/>
</dbReference>
<dbReference type="EMBL" id="CAFAAH010000002">
    <property type="protein sequence ID" value="CAB4785522.1"/>
    <property type="molecule type" value="Genomic_DNA"/>
</dbReference>
<dbReference type="Gene3D" id="3.40.50.150">
    <property type="entry name" value="Vaccinia Virus protein VP39"/>
    <property type="match status" value="1"/>
</dbReference>
<reference evidence="3" key="1">
    <citation type="submission" date="2020-05" db="EMBL/GenBank/DDBJ databases">
        <authorList>
            <person name="Chiriac C."/>
            <person name="Salcher M."/>
            <person name="Ghai R."/>
            <person name="Kavagutti S V."/>
        </authorList>
    </citation>
    <scope>NUCLEOTIDE SEQUENCE</scope>
</reference>
<dbReference type="InterPro" id="IPR013217">
    <property type="entry name" value="Methyltransf_12"/>
</dbReference>
<dbReference type="PANTHER" id="PTHR37886">
    <property type="entry name" value="S-ADENOSYL-L-METHIONINE-DEPENDENT METHYLTRANSFERASES SUPERFAMILY PROTEIN"/>
    <property type="match status" value="1"/>
</dbReference>
<protein>
    <submittedName>
        <fullName evidence="3">Unannotated protein</fullName>
    </submittedName>
</protein>
<sequence>MNRWQSYGRRIRGSIARTLQSASDAIRPPRSSTELRRRVGGLWDEMGSLQLNFLIEQGLTPESYFLDVGCGVLRAGRHFVKHLDDGHYCGVDIDEGMIAGGIAQLKEDNLDSKGARLRATTTFEVDFGEKFDAGIAQSVFTHLPINSIWHCLSNVSEVLAPGGVFYATFFRGPEGPERFTPIQQPCLEGRVSVRTFADENPYHYSPQDFVRMCENLPLEVEDIGDWGHPRGQQMMAFKRI</sequence>
<evidence type="ECO:0000313" key="5">
    <source>
        <dbReference type="EMBL" id="CAB4856075.1"/>
    </source>
</evidence>
<evidence type="ECO:0000313" key="3">
    <source>
        <dbReference type="EMBL" id="CAB4767109.1"/>
    </source>
</evidence>
<dbReference type="InterPro" id="IPR029063">
    <property type="entry name" value="SAM-dependent_MTases_sf"/>
</dbReference>
<dbReference type="AlphaFoldDB" id="A0A6J6V7B5"/>
<dbReference type="EMBL" id="CAEZWM010000002">
    <property type="protein sequence ID" value="CAB4644829.1"/>
    <property type="molecule type" value="Genomic_DNA"/>
</dbReference>
<organism evidence="3">
    <name type="scientific">freshwater metagenome</name>
    <dbReference type="NCBI Taxonomy" id="449393"/>
    <lineage>
        <taxon>unclassified sequences</taxon>
        <taxon>metagenomes</taxon>
        <taxon>ecological metagenomes</taxon>
    </lineage>
</organism>
<evidence type="ECO:0000259" key="1">
    <source>
        <dbReference type="Pfam" id="PF08242"/>
    </source>
</evidence>
<name>A0A6J6V7B5_9ZZZZ</name>
<proteinExistence type="predicted"/>
<accession>A0A6J6V7B5</accession>
<evidence type="ECO:0000313" key="2">
    <source>
        <dbReference type="EMBL" id="CAB4644829.1"/>
    </source>
</evidence>
<dbReference type="PANTHER" id="PTHR37886:SF1">
    <property type="entry name" value="S-ADENOSYL-L-METHIONINE-DEPENDENT METHYLTRANSFERASES SUPERFAMILY PROTEIN"/>
    <property type="match status" value="1"/>
</dbReference>
<dbReference type="Pfam" id="PF08242">
    <property type="entry name" value="Methyltransf_12"/>
    <property type="match status" value="1"/>
</dbReference>
<gene>
    <name evidence="2" type="ORF">UFOPK2242_00059</name>
    <name evidence="3" type="ORF">UFOPK2925_00045</name>
    <name evidence="4" type="ORF">UFOPK2996_00063</name>
    <name evidence="5" type="ORF">UFOPK3317_00120</name>
</gene>
<dbReference type="EMBL" id="CAFBLK010000011">
    <property type="protein sequence ID" value="CAB4856075.1"/>
    <property type="molecule type" value="Genomic_DNA"/>
</dbReference>
<dbReference type="SUPFAM" id="SSF53335">
    <property type="entry name" value="S-adenosyl-L-methionine-dependent methyltransferases"/>
    <property type="match status" value="1"/>
</dbReference>
<dbReference type="CDD" id="cd02440">
    <property type="entry name" value="AdoMet_MTases"/>
    <property type="match status" value="1"/>
</dbReference>
<feature type="domain" description="Methyltransferase type 12" evidence="1">
    <location>
        <begin position="66"/>
        <end position="165"/>
    </location>
</feature>
<evidence type="ECO:0000313" key="4">
    <source>
        <dbReference type="EMBL" id="CAB4785522.1"/>
    </source>
</evidence>